<dbReference type="InterPro" id="IPR009288">
    <property type="entry name" value="AIG2-like_dom"/>
</dbReference>
<gene>
    <name evidence="6" type="ORF">BDV39DRAFT_185941</name>
</gene>
<dbReference type="Pfam" id="PF06094">
    <property type="entry name" value="GGACT"/>
    <property type="match status" value="1"/>
</dbReference>
<evidence type="ECO:0000256" key="2">
    <source>
        <dbReference type="ARBA" id="ARBA00022679"/>
    </source>
</evidence>
<dbReference type="SUPFAM" id="SSF110857">
    <property type="entry name" value="Gamma-glutamyl cyclotransferase-like"/>
    <property type="match status" value="1"/>
</dbReference>
<dbReference type="PANTHER" id="PTHR31544">
    <property type="entry name" value="AIG2-LIKE PROTEIN D"/>
    <property type="match status" value="1"/>
</dbReference>
<evidence type="ECO:0000259" key="5">
    <source>
        <dbReference type="Pfam" id="PF06094"/>
    </source>
</evidence>
<evidence type="ECO:0000313" key="6">
    <source>
        <dbReference type="EMBL" id="KAE8321396.1"/>
    </source>
</evidence>
<dbReference type="InterPro" id="IPR013024">
    <property type="entry name" value="GGCT-like"/>
</dbReference>
<dbReference type="AlphaFoldDB" id="A0A5N6WMB4"/>
<dbReference type="Gene3D" id="3.10.490.10">
    <property type="entry name" value="Gamma-glutamyl cyclotransferase-like"/>
    <property type="match status" value="1"/>
</dbReference>
<sequence length="193" mass="21558">MSTPPGPPPPPPPSEDPLSKISPIVLKLRSTPPKHFHQPPNPPPTINPSTTPPGPYFFYGTLTDPNMVAEILNLNQEPKFRPAIIQGYECKMWGQYPALVDASDTIVEGAVYYVQTAEDGMKLAAYETSNYRAESCIIKYTDGKEPAEEVGYTFKFVGNMNDLHEGRFELRAWLKLMGREDAVEKLDNRISFA</sequence>
<proteinExistence type="inferred from homology"/>
<reference evidence="7" key="1">
    <citation type="submission" date="2019-04" db="EMBL/GenBank/DDBJ databases">
        <title>Friends and foes A comparative genomics studyof 23 Aspergillus species from section Flavi.</title>
        <authorList>
            <consortium name="DOE Joint Genome Institute"/>
            <person name="Kjaerbolling I."/>
            <person name="Vesth T."/>
            <person name="Frisvad J.C."/>
            <person name="Nybo J.L."/>
            <person name="Theobald S."/>
            <person name="Kildgaard S."/>
            <person name="Isbrandt T."/>
            <person name="Kuo A."/>
            <person name="Sato A."/>
            <person name="Lyhne E.K."/>
            <person name="Kogle M.E."/>
            <person name="Wiebenga A."/>
            <person name="Kun R.S."/>
            <person name="Lubbers R.J."/>
            <person name="Makela M.R."/>
            <person name="Barry K."/>
            <person name="Chovatia M."/>
            <person name="Clum A."/>
            <person name="Daum C."/>
            <person name="Haridas S."/>
            <person name="He G."/>
            <person name="LaButti K."/>
            <person name="Lipzen A."/>
            <person name="Mondo S."/>
            <person name="Riley R."/>
            <person name="Salamov A."/>
            <person name="Simmons B.A."/>
            <person name="Magnuson J.K."/>
            <person name="Henrissat B."/>
            <person name="Mortensen U.H."/>
            <person name="Larsen T.O."/>
            <person name="Devries R.P."/>
            <person name="Grigoriev I.V."/>
            <person name="Machida M."/>
            <person name="Baker S.E."/>
            <person name="Andersen M.R."/>
        </authorList>
    </citation>
    <scope>NUCLEOTIDE SEQUENCE [LARGE SCALE GENOMIC DNA]</scope>
    <source>
        <strain evidence="7">CBS 130017</strain>
    </source>
</reference>
<feature type="domain" description="Gamma-glutamylcyclotransferase AIG2-like" evidence="5">
    <location>
        <begin position="56"/>
        <end position="154"/>
    </location>
</feature>
<dbReference type="InterPro" id="IPR036568">
    <property type="entry name" value="GGCT-like_sf"/>
</dbReference>
<keyword evidence="7" id="KW-1185">Reference proteome</keyword>
<evidence type="ECO:0000256" key="4">
    <source>
        <dbReference type="SAM" id="MobiDB-lite"/>
    </source>
</evidence>
<feature type="compositionally biased region" description="Pro residues" evidence="4">
    <location>
        <begin position="39"/>
        <end position="53"/>
    </location>
</feature>
<evidence type="ECO:0000313" key="7">
    <source>
        <dbReference type="Proteomes" id="UP000325945"/>
    </source>
</evidence>
<evidence type="ECO:0000256" key="3">
    <source>
        <dbReference type="ARBA" id="ARBA00030602"/>
    </source>
</evidence>
<dbReference type="CDD" id="cd06661">
    <property type="entry name" value="GGCT_like"/>
    <property type="match status" value="1"/>
</dbReference>
<feature type="region of interest" description="Disordered" evidence="4">
    <location>
        <begin position="1"/>
        <end position="53"/>
    </location>
</feature>
<accession>A0A5N6WMB4</accession>
<protein>
    <recommendedName>
        <fullName evidence="3">Putative gamma-glutamylcyclotransferase</fullName>
    </recommendedName>
</protein>
<keyword evidence="2" id="KW-0808">Transferase</keyword>
<dbReference type="PANTHER" id="PTHR31544:SF4">
    <property type="entry name" value="GAMMA-GLUTAMYLCYCLOTRANSFERASE-RELATED"/>
    <property type="match status" value="1"/>
</dbReference>
<dbReference type="GO" id="GO:0016740">
    <property type="term" value="F:transferase activity"/>
    <property type="evidence" value="ECO:0007669"/>
    <property type="project" value="UniProtKB-KW"/>
</dbReference>
<dbReference type="InterPro" id="IPR045038">
    <property type="entry name" value="AIG2-like"/>
</dbReference>
<evidence type="ECO:0000256" key="1">
    <source>
        <dbReference type="ARBA" id="ARBA00008861"/>
    </source>
</evidence>
<comment type="similarity">
    <text evidence="1">Belongs to the gamma-glutamylcyclotransferase family.</text>
</comment>
<feature type="compositionally biased region" description="Pro residues" evidence="4">
    <location>
        <begin position="1"/>
        <end position="15"/>
    </location>
</feature>
<dbReference type="EMBL" id="ML741871">
    <property type="protein sequence ID" value="KAE8321396.1"/>
    <property type="molecule type" value="Genomic_DNA"/>
</dbReference>
<dbReference type="Proteomes" id="UP000325945">
    <property type="component" value="Unassembled WGS sequence"/>
</dbReference>
<organism evidence="6 7">
    <name type="scientific">Aspergillus sergii</name>
    <dbReference type="NCBI Taxonomy" id="1034303"/>
    <lineage>
        <taxon>Eukaryota</taxon>
        <taxon>Fungi</taxon>
        <taxon>Dikarya</taxon>
        <taxon>Ascomycota</taxon>
        <taxon>Pezizomycotina</taxon>
        <taxon>Eurotiomycetes</taxon>
        <taxon>Eurotiomycetidae</taxon>
        <taxon>Eurotiales</taxon>
        <taxon>Aspergillaceae</taxon>
        <taxon>Aspergillus</taxon>
        <taxon>Aspergillus subgen. Circumdati</taxon>
    </lineage>
</organism>
<name>A0A5N6WMB4_9EURO</name>